<evidence type="ECO:0000313" key="2">
    <source>
        <dbReference type="EMBL" id="MFC4532270.1"/>
    </source>
</evidence>
<keyword evidence="1" id="KW-0732">Signal</keyword>
<dbReference type="Gene3D" id="3.30.70.2970">
    <property type="entry name" value="Protein of unknown function (DUF541), domain 2"/>
    <property type="match status" value="1"/>
</dbReference>
<sequence>MTKFSVALAATAFVFAAAQAAPALAASAPEPAPVQSPAAPAHRVRAAAETVELSVVGRGVVQAPSDVMRINVGVEVRRERAGEAYAAVKVAGLKLTRALLAAGVAEQDVRTSDLSLGAEYDKYPKVVGYRATEGAEALVRDLSRADAVVDAVAGVGEEVRLNGISFEVSKEAALVKAARAAAFRDAQHKARQYAVLSGRRLGRVLKLEEEGDSPPSRFAMMSEKGSINPGHGSVTITVRVVYELI</sequence>
<protein>
    <submittedName>
        <fullName evidence="2">SIMPL domain-containing protein</fullName>
    </submittedName>
</protein>
<accession>A0ABV9CHH4</accession>
<dbReference type="Gene3D" id="3.30.110.170">
    <property type="entry name" value="Protein of unknown function (DUF541), domain 1"/>
    <property type="match status" value="1"/>
</dbReference>
<reference evidence="3" key="1">
    <citation type="journal article" date="2019" name="Int. J. Syst. Evol. Microbiol.">
        <title>The Global Catalogue of Microorganisms (GCM) 10K type strain sequencing project: providing services to taxonomists for standard genome sequencing and annotation.</title>
        <authorList>
            <consortium name="The Broad Institute Genomics Platform"/>
            <consortium name="The Broad Institute Genome Sequencing Center for Infectious Disease"/>
            <person name="Wu L."/>
            <person name="Ma J."/>
        </authorList>
    </citation>
    <scope>NUCLEOTIDE SEQUENCE [LARGE SCALE GENOMIC DNA]</scope>
    <source>
        <strain evidence="3">CGMCC 4.7132</strain>
    </source>
</reference>
<keyword evidence="3" id="KW-1185">Reference proteome</keyword>
<proteinExistence type="predicted"/>
<evidence type="ECO:0000313" key="3">
    <source>
        <dbReference type="Proteomes" id="UP001596004"/>
    </source>
</evidence>
<name>A0ABV9CHH4_9ACTN</name>
<dbReference type="Pfam" id="PF04402">
    <property type="entry name" value="SIMPL"/>
    <property type="match status" value="1"/>
</dbReference>
<feature type="chain" id="PRO_5046280579" evidence="1">
    <location>
        <begin position="26"/>
        <end position="245"/>
    </location>
</feature>
<dbReference type="InterPro" id="IPR007497">
    <property type="entry name" value="SIMPL/DUF541"/>
</dbReference>
<dbReference type="EMBL" id="JBHSFP010000009">
    <property type="protein sequence ID" value="MFC4532270.1"/>
    <property type="molecule type" value="Genomic_DNA"/>
</dbReference>
<organism evidence="2 3">
    <name type="scientific">Sphaerisporangium dianthi</name>
    <dbReference type="NCBI Taxonomy" id="1436120"/>
    <lineage>
        <taxon>Bacteria</taxon>
        <taxon>Bacillati</taxon>
        <taxon>Actinomycetota</taxon>
        <taxon>Actinomycetes</taxon>
        <taxon>Streptosporangiales</taxon>
        <taxon>Streptosporangiaceae</taxon>
        <taxon>Sphaerisporangium</taxon>
    </lineage>
</organism>
<dbReference type="InterPro" id="IPR052022">
    <property type="entry name" value="26kDa_periplasmic_antigen"/>
</dbReference>
<comment type="caution">
    <text evidence="2">The sequence shown here is derived from an EMBL/GenBank/DDBJ whole genome shotgun (WGS) entry which is preliminary data.</text>
</comment>
<evidence type="ECO:0000256" key="1">
    <source>
        <dbReference type="SAM" id="SignalP"/>
    </source>
</evidence>
<dbReference type="PANTHER" id="PTHR34387">
    <property type="entry name" value="SLR1258 PROTEIN"/>
    <property type="match status" value="1"/>
</dbReference>
<dbReference type="Proteomes" id="UP001596004">
    <property type="component" value="Unassembled WGS sequence"/>
</dbReference>
<gene>
    <name evidence="2" type="ORF">ACFO60_15975</name>
</gene>
<feature type="signal peptide" evidence="1">
    <location>
        <begin position="1"/>
        <end position="25"/>
    </location>
</feature>
<dbReference type="RefSeq" id="WP_380841052.1">
    <property type="nucleotide sequence ID" value="NZ_JBHSFP010000009.1"/>
</dbReference>
<dbReference type="PANTHER" id="PTHR34387:SF1">
    <property type="entry name" value="PERIPLASMIC IMMUNOGENIC PROTEIN"/>
    <property type="match status" value="1"/>
</dbReference>